<dbReference type="Proteomes" id="UP001301012">
    <property type="component" value="Unassembled WGS sequence"/>
</dbReference>
<dbReference type="EMBL" id="JASKYM010000008">
    <property type="protein sequence ID" value="MDK2564475.1"/>
    <property type="molecule type" value="Genomic_DNA"/>
</dbReference>
<keyword evidence="1" id="KW-0812">Transmembrane</keyword>
<proteinExistence type="predicted"/>
<evidence type="ECO:0000256" key="1">
    <source>
        <dbReference type="SAM" id="Phobius"/>
    </source>
</evidence>
<dbReference type="InterPro" id="IPR023631">
    <property type="entry name" value="Amidase_dom"/>
</dbReference>
<name>A0ABT7EFS7_9FIRM</name>
<organism evidence="3 4">
    <name type="scientific">Romboutsia sedimentorum</name>
    <dbReference type="NCBI Taxonomy" id="1368474"/>
    <lineage>
        <taxon>Bacteria</taxon>
        <taxon>Bacillati</taxon>
        <taxon>Bacillota</taxon>
        <taxon>Clostridia</taxon>
        <taxon>Peptostreptococcales</taxon>
        <taxon>Peptostreptococcaceae</taxon>
        <taxon>Romboutsia</taxon>
    </lineage>
</organism>
<gene>
    <name evidence="3" type="ORF">QOZ84_13080</name>
</gene>
<dbReference type="PANTHER" id="PTHR42678">
    <property type="entry name" value="AMIDASE"/>
    <property type="match status" value="1"/>
</dbReference>
<keyword evidence="1" id="KW-1133">Transmembrane helix</keyword>
<comment type="caution">
    <text evidence="3">The sequence shown here is derived from an EMBL/GenBank/DDBJ whole genome shotgun (WGS) entry which is preliminary data.</text>
</comment>
<evidence type="ECO:0000313" key="4">
    <source>
        <dbReference type="Proteomes" id="UP001301012"/>
    </source>
</evidence>
<reference evidence="3 4" key="1">
    <citation type="submission" date="2023-05" db="EMBL/GenBank/DDBJ databases">
        <title>Rombocin, a short stable natural nisin variant, displays selective antimicrobial activity against Listeria monocytogenes and employs dual mode of action to kill target bacterial strains.</title>
        <authorList>
            <person name="Wambui J."/>
            <person name="Stephan R."/>
            <person name="Kuipers O.P."/>
        </authorList>
    </citation>
    <scope>NUCLEOTIDE SEQUENCE [LARGE SCALE GENOMIC DNA]</scope>
    <source>
        <strain evidence="3 4">RC002</strain>
    </source>
</reference>
<dbReference type="Gene3D" id="3.90.1300.10">
    <property type="entry name" value="Amidase signature (AS) domain"/>
    <property type="match status" value="1"/>
</dbReference>
<feature type="transmembrane region" description="Helical" evidence="1">
    <location>
        <begin position="6"/>
        <end position="23"/>
    </location>
</feature>
<dbReference type="SUPFAM" id="SSF75304">
    <property type="entry name" value="Amidase signature (AS) enzymes"/>
    <property type="match status" value="1"/>
</dbReference>
<keyword evidence="4" id="KW-1185">Reference proteome</keyword>
<dbReference type="InterPro" id="IPR036928">
    <property type="entry name" value="AS_sf"/>
</dbReference>
<keyword evidence="1" id="KW-0472">Membrane</keyword>
<evidence type="ECO:0000313" key="3">
    <source>
        <dbReference type="EMBL" id="MDK2564475.1"/>
    </source>
</evidence>
<evidence type="ECO:0000259" key="2">
    <source>
        <dbReference type="Pfam" id="PF01425"/>
    </source>
</evidence>
<protein>
    <submittedName>
        <fullName evidence="3">Amidase family protein</fullName>
    </submittedName>
</protein>
<dbReference type="RefSeq" id="WP_284133398.1">
    <property type="nucleotide sequence ID" value="NZ_JASKYM010000008.1"/>
</dbReference>
<accession>A0ABT7EFS7</accession>
<sequence length="542" mass="60177">MKKFLIYAISIIAVISVVIVLNFQKITTKYITHVMEEQVSDQVKYQYDDEKTTKLKNKINIDQFKSELTKMDDARFKSIDKLVVNANIKDIQNMYDIKQITCEELVTYYLKKIEKYDINKLNSIIELNPDVIKIAKEKDSGEKKGKLYGIPITLKGNIGTADKMHTTAGAYALKDSVLDKDSFVAQKLREEGAIILGKTNLSEWANYMSDKSSSGYSALGGQTHNAYGKYDVGGSSSGSAASVAGGFSVASIGTETAGSMIYPSSQNSVVGIKPSIGLVSRDRIIPIVKVQDTAGIVARNVDDTALILEAISGYDANDVDTKEAEQYKEYYTKYIDENSVKGLKVAIIKPLGARNEELDILKRIGKEFKDMGAKVIETKFSDEANNIEMSKALEVGFKYDINKYLKMAKVKGINELKDIVEFNKKDLDNRAPYGQELLENSLEDKTSIEEYEKLINKNREKASKVIDDVLKNADVIISLSNQTSMVYAPAGYPALTVPAGYKTTGEPIGVTFVGSKFQEGKLIKIANIYEDNTKHRKDPNLK</sequence>
<dbReference type="PANTHER" id="PTHR42678:SF34">
    <property type="entry name" value="OS04G0183300 PROTEIN"/>
    <property type="match status" value="1"/>
</dbReference>
<dbReference type="Pfam" id="PF01425">
    <property type="entry name" value="Amidase"/>
    <property type="match status" value="1"/>
</dbReference>
<feature type="domain" description="Amidase" evidence="2">
    <location>
        <begin position="104"/>
        <end position="478"/>
    </location>
</feature>